<keyword evidence="6 9" id="KW-1133">Transmembrane helix</keyword>
<evidence type="ECO:0000256" key="3">
    <source>
        <dbReference type="ARBA" id="ARBA00022448"/>
    </source>
</evidence>
<comment type="similarity">
    <text evidence="2">Belongs to the ABC-2 integral membrane protein family.</text>
</comment>
<dbReference type="InterPro" id="IPR013525">
    <property type="entry name" value="ABC2_TM"/>
</dbReference>
<evidence type="ECO:0000313" key="11">
    <source>
        <dbReference type="EMBL" id="MBA2225553.1"/>
    </source>
</evidence>
<gene>
    <name evidence="11" type="ORF">H0921_05175</name>
</gene>
<dbReference type="PANTHER" id="PTHR30413:SF10">
    <property type="entry name" value="CAPSULE POLYSACCHARIDE EXPORT INNER-MEMBRANE PROTEIN CTRC"/>
    <property type="match status" value="1"/>
</dbReference>
<evidence type="ECO:0000256" key="7">
    <source>
        <dbReference type="ARBA" id="ARBA00023047"/>
    </source>
</evidence>
<evidence type="ECO:0000256" key="1">
    <source>
        <dbReference type="ARBA" id="ARBA00004651"/>
    </source>
</evidence>
<feature type="transmembrane region" description="Helical" evidence="9">
    <location>
        <begin position="31"/>
        <end position="56"/>
    </location>
</feature>
<evidence type="ECO:0000256" key="9">
    <source>
        <dbReference type="SAM" id="Phobius"/>
    </source>
</evidence>
<feature type="domain" description="ABC-2 type transporter transmembrane" evidence="10">
    <location>
        <begin position="15"/>
        <end position="221"/>
    </location>
</feature>
<dbReference type="AlphaFoldDB" id="A0A7V8VCJ6"/>
<dbReference type="Pfam" id="PF01061">
    <property type="entry name" value="ABC2_membrane"/>
    <property type="match status" value="1"/>
</dbReference>
<protein>
    <submittedName>
        <fullName evidence="11">ABC transporter permease</fullName>
    </submittedName>
</protein>
<evidence type="ECO:0000256" key="4">
    <source>
        <dbReference type="ARBA" id="ARBA00022475"/>
    </source>
</evidence>
<dbReference type="RefSeq" id="WP_194536969.1">
    <property type="nucleotide sequence ID" value="NZ_JACEFB010000002.1"/>
</dbReference>
<dbReference type="GO" id="GO:0005886">
    <property type="term" value="C:plasma membrane"/>
    <property type="evidence" value="ECO:0007669"/>
    <property type="project" value="UniProtKB-SubCell"/>
</dbReference>
<evidence type="ECO:0000256" key="2">
    <source>
        <dbReference type="ARBA" id="ARBA00007783"/>
    </source>
</evidence>
<dbReference type="EMBL" id="JACEFB010000002">
    <property type="protein sequence ID" value="MBA2225553.1"/>
    <property type="molecule type" value="Genomic_DNA"/>
</dbReference>
<keyword evidence="3" id="KW-0813">Transport</keyword>
<organism evidence="11 12">
    <name type="scientific">Thermogemmata fonticola</name>
    <dbReference type="NCBI Taxonomy" id="2755323"/>
    <lineage>
        <taxon>Bacteria</taxon>
        <taxon>Pseudomonadati</taxon>
        <taxon>Planctomycetota</taxon>
        <taxon>Planctomycetia</taxon>
        <taxon>Gemmatales</taxon>
        <taxon>Gemmataceae</taxon>
        <taxon>Thermogemmata</taxon>
    </lineage>
</organism>
<keyword evidence="7" id="KW-0625">Polysaccharide transport</keyword>
<feature type="transmembrane region" description="Helical" evidence="9">
    <location>
        <begin position="138"/>
        <end position="166"/>
    </location>
</feature>
<proteinExistence type="inferred from homology"/>
<feature type="transmembrane region" description="Helical" evidence="9">
    <location>
        <begin position="111"/>
        <end position="132"/>
    </location>
</feature>
<evidence type="ECO:0000259" key="10">
    <source>
        <dbReference type="Pfam" id="PF01061"/>
    </source>
</evidence>
<accession>A0A7V8VCJ6</accession>
<name>A0A7V8VCJ6_9BACT</name>
<dbReference type="GO" id="GO:0140359">
    <property type="term" value="F:ABC-type transporter activity"/>
    <property type="evidence" value="ECO:0007669"/>
    <property type="project" value="InterPro"/>
</dbReference>
<dbReference type="GO" id="GO:0015774">
    <property type="term" value="P:polysaccharide transport"/>
    <property type="evidence" value="ECO:0007669"/>
    <property type="project" value="UniProtKB-KW"/>
</dbReference>
<keyword evidence="7" id="KW-0762">Sugar transport</keyword>
<dbReference type="Proteomes" id="UP000542342">
    <property type="component" value="Unassembled WGS sequence"/>
</dbReference>
<keyword evidence="12" id="KW-1185">Reference proteome</keyword>
<feature type="transmembrane region" description="Helical" evidence="9">
    <location>
        <begin position="232"/>
        <end position="254"/>
    </location>
</feature>
<reference evidence="11 12" key="1">
    <citation type="submission" date="2020-07" db="EMBL/GenBank/DDBJ databases">
        <title>Thermogemmata thermophila gen. nov., sp. nov., a novel moderate thermophilic planctomycete from a Kamchatka hot spring.</title>
        <authorList>
            <person name="Elcheninov A.G."/>
            <person name="Podosokorskaya O.A."/>
            <person name="Kovaleva O.L."/>
            <person name="Novikov A."/>
            <person name="Bonch-Osmolovskaya E.A."/>
            <person name="Toshchakov S.V."/>
            <person name="Kublanov I.V."/>
        </authorList>
    </citation>
    <scope>NUCLEOTIDE SEQUENCE [LARGE SCALE GENOMIC DNA]</scope>
    <source>
        <strain evidence="11 12">2918</strain>
    </source>
</reference>
<dbReference type="PANTHER" id="PTHR30413">
    <property type="entry name" value="INNER MEMBRANE TRANSPORT PERMEASE"/>
    <property type="match status" value="1"/>
</dbReference>
<evidence type="ECO:0000256" key="6">
    <source>
        <dbReference type="ARBA" id="ARBA00022989"/>
    </source>
</evidence>
<dbReference type="GO" id="GO:0015920">
    <property type="term" value="P:lipopolysaccharide transport"/>
    <property type="evidence" value="ECO:0007669"/>
    <property type="project" value="TreeGrafter"/>
</dbReference>
<keyword evidence="4" id="KW-1003">Cell membrane</keyword>
<comment type="subcellular location">
    <subcellularLocation>
        <location evidence="1">Cell membrane</location>
        <topology evidence="1">Multi-pass membrane protein</topology>
    </subcellularLocation>
</comment>
<keyword evidence="8 9" id="KW-0472">Membrane</keyword>
<evidence type="ECO:0000256" key="8">
    <source>
        <dbReference type="ARBA" id="ARBA00023136"/>
    </source>
</evidence>
<comment type="caution">
    <text evidence="11">The sequence shown here is derived from an EMBL/GenBank/DDBJ whole genome shotgun (WGS) entry which is preliminary data.</text>
</comment>
<evidence type="ECO:0000256" key="5">
    <source>
        <dbReference type="ARBA" id="ARBA00022692"/>
    </source>
</evidence>
<keyword evidence="5 9" id="KW-0812">Transmembrane</keyword>
<evidence type="ECO:0000313" key="12">
    <source>
        <dbReference type="Proteomes" id="UP000542342"/>
    </source>
</evidence>
<sequence>MMQHLAAVWRYRYFLLALVKLDLRQRYRRSVLGIGWSLLHPIAMTAVFTVVFSNLLGGGEPTRYAASVLASLAVWGFLRDSALHGCRTFQANEAYIRQSPLPYTIYTLRTVLGQAIHALIALGVVFLMVAAFQQEIRVLFRVVFVLPALAIIFFCAWSVATIAAYVNVYFHDTVHLLEVGTQFLFFLTPIMYSRRLLDDKDLGWVVDANPVYWMLEMVRYPLLTGLWPPPNLYFLASGFTLLLAALALGVVAWLHKRLIFHL</sequence>